<protein>
    <submittedName>
        <fullName evidence="4">Reductases with broad range of substrate specificities</fullName>
    </submittedName>
</protein>
<evidence type="ECO:0000256" key="2">
    <source>
        <dbReference type="ARBA" id="ARBA00023002"/>
    </source>
</evidence>
<feature type="compositionally biased region" description="Polar residues" evidence="3">
    <location>
        <begin position="16"/>
        <end position="26"/>
    </location>
</feature>
<evidence type="ECO:0000313" key="4">
    <source>
        <dbReference type="EMBL" id="CDZ96598.1"/>
    </source>
</evidence>
<dbReference type="Pfam" id="PF13561">
    <property type="entry name" value="adh_short_C2"/>
    <property type="match status" value="1"/>
</dbReference>
<dbReference type="Gene3D" id="3.40.50.720">
    <property type="entry name" value="NAD(P)-binding Rossmann-like Domain"/>
    <property type="match status" value="1"/>
</dbReference>
<comment type="similarity">
    <text evidence="1">Belongs to the short-chain dehydrogenases/reductases (SDR) family.</text>
</comment>
<reference evidence="4" key="1">
    <citation type="submission" date="2014-08" db="EMBL/GenBank/DDBJ databases">
        <authorList>
            <person name="Sharma Rahul"/>
            <person name="Thines Marco"/>
        </authorList>
    </citation>
    <scope>NUCLEOTIDE SEQUENCE</scope>
</reference>
<evidence type="ECO:0000256" key="1">
    <source>
        <dbReference type="ARBA" id="ARBA00006484"/>
    </source>
</evidence>
<dbReference type="EMBL" id="LN483144">
    <property type="protein sequence ID" value="CDZ96598.1"/>
    <property type="molecule type" value="Genomic_DNA"/>
</dbReference>
<sequence length="321" mass="33878">MSSVLESAKEAIVGATGSQEAKQSTGAFPGPEAYGAETQKGRVAGIQRDMEHVTPEHTRLEGANGLVDYVPAGKLVGKKAIVTGGDSGIGRSVAEMYALEGADVAIVYLPEEQADADDVKAKVQAAGRQFIGIPTDQRSKANCQQIVDTVVKAWGQIDILVLNASVMYAVPEIKDITEEQFDRTLKTNLYGTFFLSQAAIPHMPKGSSIIITTSQCAFHAPPMLLDYSITKAGQVGLIKALAQQTLSKGIRVNGVAPGPVWTPLQPAAMDKDQMAEWHQSPAPIGRVGQPSELGGAYVFLASKEASFISGETINVNGGTVI</sequence>
<dbReference type="InterPro" id="IPR002347">
    <property type="entry name" value="SDR_fam"/>
</dbReference>
<dbReference type="GO" id="GO:0016614">
    <property type="term" value="F:oxidoreductase activity, acting on CH-OH group of donors"/>
    <property type="evidence" value="ECO:0007669"/>
    <property type="project" value="UniProtKB-ARBA"/>
</dbReference>
<dbReference type="InterPro" id="IPR036291">
    <property type="entry name" value="NAD(P)-bd_dom_sf"/>
</dbReference>
<evidence type="ECO:0000256" key="3">
    <source>
        <dbReference type="SAM" id="MobiDB-lite"/>
    </source>
</evidence>
<dbReference type="SUPFAM" id="SSF51735">
    <property type="entry name" value="NAD(P)-binding Rossmann-fold domains"/>
    <property type="match status" value="1"/>
</dbReference>
<dbReference type="AlphaFoldDB" id="A0A0F7SFW9"/>
<dbReference type="FunFam" id="3.40.50.720:FF:000084">
    <property type="entry name" value="Short-chain dehydrogenase reductase"/>
    <property type="match status" value="1"/>
</dbReference>
<keyword evidence="2" id="KW-0560">Oxidoreductase</keyword>
<dbReference type="PRINTS" id="PR00081">
    <property type="entry name" value="GDHRDH"/>
</dbReference>
<organism evidence="4">
    <name type="scientific">Phaffia rhodozyma</name>
    <name type="common">Yeast</name>
    <name type="synonym">Xanthophyllomyces dendrorhous</name>
    <dbReference type="NCBI Taxonomy" id="264483"/>
    <lineage>
        <taxon>Eukaryota</taxon>
        <taxon>Fungi</taxon>
        <taxon>Dikarya</taxon>
        <taxon>Basidiomycota</taxon>
        <taxon>Agaricomycotina</taxon>
        <taxon>Tremellomycetes</taxon>
        <taxon>Cystofilobasidiales</taxon>
        <taxon>Mrakiaceae</taxon>
        <taxon>Phaffia</taxon>
    </lineage>
</organism>
<accession>A0A0F7SFW9</accession>
<dbReference type="PANTHER" id="PTHR48107">
    <property type="entry name" value="NADPH-DEPENDENT ALDEHYDE REDUCTASE-LIKE PROTEIN, CHLOROPLASTIC-RELATED"/>
    <property type="match status" value="1"/>
</dbReference>
<proteinExistence type="inferred from homology"/>
<name>A0A0F7SFW9_PHARH</name>
<feature type="region of interest" description="Disordered" evidence="3">
    <location>
        <begin position="14"/>
        <end position="35"/>
    </location>
</feature>
<dbReference type="PANTHER" id="PTHR48107:SF16">
    <property type="entry name" value="NADPH-DEPENDENT ALDEHYDE REDUCTASE 1, CHLOROPLASTIC"/>
    <property type="match status" value="1"/>
</dbReference>